<evidence type="ECO:0000313" key="1">
    <source>
        <dbReference type="EMBL" id="SHG55340.1"/>
    </source>
</evidence>
<proteinExistence type="predicted"/>
<reference evidence="2" key="1">
    <citation type="submission" date="2016-11" db="EMBL/GenBank/DDBJ databases">
        <authorList>
            <person name="Jaros S."/>
            <person name="Januszkiewicz K."/>
            <person name="Wedrychowicz H."/>
        </authorList>
    </citation>
    <scope>NUCLEOTIDE SEQUENCE [LARGE SCALE GENOMIC DNA]</scope>
    <source>
        <strain evidence="2">DSM 4029</strain>
    </source>
</reference>
<dbReference type="AlphaFoldDB" id="A0AAQ1MFP3"/>
<gene>
    <name evidence="1" type="ORF">SAMN05444424_2670</name>
</gene>
<protein>
    <submittedName>
        <fullName evidence="1">Uncharacterized protein</fullName>
    </submittedName>
</protein>
<comment type="caution">
    <text evidence="1">The sequence shown here is derived from an EMBL/GenBank/DDBJ whole genome shotgun (WGS) entry which is preliminary data.</text>
</comment>
<dbReference type="EMBL" id="FQVY01000005">
    <property type="protein sequence ID" value="SHG55340.1"/>
    <property type="molecule type" value="Genomic_DNA"/>
</dbReference>
<evidence type="ECO:0000313" key="2">
    <source>
        <dbReference type="Proteomes" id="UP000184089"/>
    </source>
</evidence>
<organism evidence="1 2">
    <name type="scientific">Bittarella massiliensis</name>
    <name type="common">ex Durand et al. 2017</name>
    <dbReference type="NCBI Taxonomy" id="1720313"/>
    <lineage>
        <taxon>Bacteria</taxon>
        <taxon>Bacillati</taxon>
        <taxon>Bacillota</taxon>
        <taxon>Clostridia</taxon>
        <taxon>Eubacteriales</taxon>
        <taxon>Oscillospiraceae</taxon>
        <taxon>Bittarella (ex Durand et al. 2017)</taxon>
    </lineage>
</organism>
<name>A0AAQ1MFP3_9FIRM</name>
<dbReference type="Proteomes" id="UP000184089">
    <property type="component" value="Unassembled WGS sequence"/>
</dbReference>
<accession>A0AAQ1MFP3</accession>
<sequence length="124" mass="12571">MLAGPPPLLGSVCVVRRRQQTYPETVGARCGAALAGTLLRLSPAAALPFLQVLAATGCGRLRGEWAWVQLALLGWSPAVPAAPLPLPLYASPAPFVLWLVSASASLWGAGHGPAGAAARGRVGG</sequence>